<sequence>MRKAFVASVLVAATALALAGCGGGNPPGVDGNLTDNWPAMPAPSVPVPAASACYDVDNPAPGQAPLPAPVGCAARHSLETIHVGTFAAADAPPGDGDPALRRAYTDCSDSARRYLGGDWRTARTGLDLVVPTAAQWSGGARWYRCDAVEFADLDSYRVVAREGSLKGGLSGPRPLALGCFNVTAKGQDVGAMAPVDCATAHNGEFVGVWDAPAGPYPADAHQLEQARLDGCRGVIAAYTGVPDDDKVRYRVGQITYGFGKADWDLGNRGARCYLWMENKTFTSSLKGAGPGALPINSG</sequence>
<dbReference type="Proteomes" id="UP000599074">
    <property type="component" value="Unassembled WGS sequence"/>
</dbReference>
<dbReference type="RefSeq" id="WP_168113486.1">
    <property type="nucleotide sequence ID" value="NZ_BOON01000072.1"/>
</dbReference>
<name>A0A8J3THA9_9ACTN</name>
<evidence type="ECO:0000256" key="1">
    <source>
        <dbReference type="SAM" id="SignalP"/>
    </source>
</evidence>
<accession>A0A8J3THA9</accession>
<evidence type="ECO:0000313" key="4">
    <source>
        <dbReference type="Proteomes" id="UP000599074"/>
    </source>
</evidence>
<feature type="chain" id="PRO_5038340687" description="Septum formation-related domain-containing protein" evidence="1">
    <location>
        <begin position="20"/>
        <end position="298"/>
    </location>
</feature>
<evidence type="ECO:0000259" key="2">
    <source>
        <dbReference type="Pfam" id="PF13845"/>
    </source>
</evidence>
<dbReference type="Pfam" id="PF13845">
    <property type="entry name" value="Septum_form"/>
    <property type="match status" value="1"/>
</dbReference>
<dbReference type="InterPro" id="IPR026004">
    <property type="entry name" value="Septum_form"/>
</dbReference>
<dbReference type="PROSITE" id="PS51257">
    <property type="entry name" value="PROKAR_LIPOPROTEIN"/>
    <property type="match status" value="1"/>
</dbReference>
<gene>
    <name evidence="3" type="ORF">Pme01_58560</name>
</gene>
<keyword evidence="4" id="KW-1185">Reference proteome</keyword>
<proteinExistence type="predicted"/>
<feature type="signal peptide" evidence="1">
    <location>
        <begin position="1"/>
        <end position="19"/>
    </location>
</feature>
<dbReference type="EMBL" id="BOON01000072">
    <property type="protein sequence ID" value="GII26259.1"/>
    <property type="molecule type" value="Genomic_DNA"/>
</dbReference>
<comment type="caution">
    <text evidence="3">The sequence shown here is derived from an EMBL/GenBank/DDBJ whole genome shotgun (WGS) entry which is preliminary data.</text>
</comment>
<evidence type="ECO:0000313" key="3">
    <source>
        <dbReference type="EMBL" id="GII26259.1"/>
    </source>
</evidence>
<dbReference type="AlphaFoldDB" id="A0A8J3THA9"/>
<keyword evidence="1" id="KW-0732">Signal</keyword>
<feature type="domain" description="Septum formation-related" evidence="2">
    <location>
        <begin position="52"/>
        <end position="272"/>
    </location>
</feature>
<reference evidence="3" key="1">
    <citation type="submission" date="2021-01" db="EMBL/GenBank/DDBJ databases">
        <title>Whole genome shotgun sequence of Planosporangium mesophilum NBRC 109066.</title>
        <authorList>
            <person name="Komaki H."/>
            <person name="Tamura T."/>
        </authorList>
    </citation>
    <scope>NUCLEOTIDE SEQUENCE</scope>
    <source>
        <strain evidence="3">NBRC 109066</strain>
    </source>
</reference>
<protein>
    <recommendedName>
        <fullName evidence="2">Septum formation-related domain-containing protein</fullName>
    </recommendedName>
</protein>
<organism evidence="3 4">
    <name type="scientific">Planosporangium mesophilum</name>
    <dbReference type="NCBI Taxonomy" id="689768"/>
    <lineage>
        <taxon>Bacteria</taxon>
        <taxon>Bacillati</taxon>
        <taxon>Actinomycetota</taxon>
        <taxon>Actinomycetes</taxon>
        <taxon>Micromonosporales</taxon>
        <taxon>Micromonosporaceae</taxon>
        <taxon>Planosporangium</taxon>
    </lineage>
</organism>